<feature type="domain" description="HTH tetR-type" evidence="3">
    <location>
        <begin position="15"/>
        <end position="77"/>
    </location>
</feature>
<evidence type="ECO:0000313" key="4">
    <source>
        <dbReference type="EMBL" id="PTU31241.1"/>
    </source>
</evidence>
<proteinExistence type="predicted"/>
<dbReference type="OrthoDB" id="8617654at2"/>
<dbReference type="Pfam" id="PF00440">
    <property type="entry name" value="TetR_N"/>
    <property type="match status" value="1"/>
</dbReference>
<reference evidence="4 5" key="1">
    <citation type="submission" date="2018-04" db="EMBL/GenBank/DDBJ databases">
        <title>Novel species isolated from glacier.</title>
        <authorList>
            <person name="Liu Q."/>
            <person name="Xin Y.-H."/>
        </authorList>
    </citation>
    <scope>NUCLEOTIDE SEQUENCE [LARGE SCALE GENOMIC DNA]</scope>
    <source>
        <strain evidence="4 5">GT1R17</strain>
    </source>
</reference>
<dbReference type="PANTHER" id="PTHR47752:SF1">
    <property type="entry name" value="HTH-TYPE TRANSCRIPTIONAL REPRESSOR FABR"/>
    <property type="match status" value="1"/>
</dbReference>
<dbReference type="InterPro" id="IPR001647">
    <property type="entry name" value="HTH_TetR"/>
</dbReference>
<dbReference type="Gene3D" id="1.10.10.60">
    <property type="entry name" value="Homeodomain-like"/>
    <property type="match status" value="1"/>
</dbReference>
<dbReference type="RefSeq" id="WP_107939783.1">
    <property type="nucleotide sequence ID" value="NZ_QANS01000003.1"/>
</dbReference>
<gene>
    <name evidence="4" type="ORF">CJD38_07770</name>
</gene>
<dbReference type="PANTHER" id="PTHR47752">
    <property type="entry name" value="HTH-TYPE TRANSCRIPTIONAL REPRESSOR FABR"/>
    <property type="match status" value="1"/>
</dbReference>
<name>A0A2T5MF85_9GAMM</name>
<evidence type="ECO:0000256" key="1">
    <source>
        <dbReference type="ARBA" id="ARBA00023125"/>
    </source>
</evidence>
<dbReference type="GO" id="GO:0003677">
    <property type="term" value="F:DNA binding"/>
    <property type="evidence" value="ECO:0007669"/>
    <property type="project" value="UniProtKB-UniRule"/>
</dbReference>
<accession>A0A2T5MF85</accession>
<keyword evidence="1 2" id="KW-0238">DNA-binding</keyword>
<organism evidence="4 5">
    <name type="scientific">Stenotrophobium rhamnosiphilum</name>
    <dbReference type="NCBI Taxonomy" id="2029166"/>
    <lineage>
        <taxon>Bacteria</taxon>
        <taxon>Pseudomonadati</taxon>
        <taxon>Pseudomonadota</taxon>
        <taxon>Gammaproteobacteria</taxon>
        <taxon>Nevskiales</taxon>
        <taxon>Nevskiaceae</taxon>
        <taxon>Stenotrophobium</taxon>
    </lineage>
</organism>
<protein>
    <recommendedName>
        <fullName evidence="3">HTH tetR-type domain-containing protein</fullName>
    </recommendedName>
</protein>
<comment type="caution">
    <text evidence="4">The sequence shown here is derived from an EMBL/GenBank/DDBJ whole genome shotgun (WGS) entry which is preliminary data.</text>
</comment>
<dbReference type="InterPro" id="IPR009057">
    <property type="entry name" value="Homeodomain-like_sf"/>
</dbReference>
<feature type="DNA-binding region" description="H-T-H motif" evidence="2">
    <location>
        <begin position="40"/>
        <end position="59"/>
    </location>
</feature>
<dbReference type="PROSITE" id="PS50977">
    <property type="entry name" value="HTH_TETR_2"/>
    <property type="match status" value="1"/>
</dbReference>
<evidence type="ECO:0000259" key="3">
    <source>
        <dbReference type="PROSITE" id="PS50977"/>
    </source>
</evidence>
<evidence type="ECO:0000313" key="5">
    <source>
        <dbReference type="Proteomes" id="UP000244248"/>
    </source>
</evidence>
<dbReference type="EMBL" id="QANS01000003">
    <property type="protein sequence ID" value="PTU31241.1"/>
    <property type="molecule type" value="Genomic_DNA"/>
</dbReference>
<dbReference type="Proteomes" id="UP000244248">
    <property type="component" value="Unassembled WGS sequence"/>
</dbReference>
<keyword evidence="5" id="KW-1185">Reference proteome</keyword>
<dbReference type="InterPro" id="IPR050692">
    <property type="entry name" value="HTH_transcr_repressor_FabR"/>
</dbReference>
<dbReference type="AlphaFoldDB" id="A0A2T5MF85"/>
<sequence>MNTPQATQQDVGGPASGKQRLVEAALRLAARDGTTLSAVGLREMAREAGLNHNTFYRHFRNAEDLVGAAAEEIAAQLMVGLKAVRQSAARHADATVGAVEYFLDFVEANPDVIVVGTRELHSLASPMRAVLQRVLETIAQESVAQITSQNLVKLESREQLFQVSLDITRYMFSHGLDLIDRPQDRRVIAAKLVAHIRRQFLGSIAVQQLEARKQLET</sequence>
<dbReference type="Gene3D" id="1.10.357.10">
    <property type="entry name" value="Tetracycline Repressor, domain 2"/>
    <property type="match status" value="1"/>
</dbReference>
<dbReference type="SUPFAM" id="SSF46689">
    <property type="entry name" value="Homeodomain-like"/>
    <property type="match status" value="1"/>
</dbReference>
<evidence type="ECO:0000256" key="2">
    <source>
        <dbReference type="PROSITE-ProRule" id="PRU00335"/>
    </source>
</evidence>